<accession>A0A7R9LZ77</accession>
<reference evidence="2" key="1">
    <citation type="submission" date="2020-11" db="EMBL/GenBank/DDBJ databases">
        <authorList>
            <person name="Tran Van P."/>
        </authorList>
    </citation>
    <scope>NUCLEOTIDE SEQUENCE</scope>
</reference>
<evidence type="ECO:0000259" key="1">
    <source>
        <dbReference type="PROSITE" id="PS50041"/>
    </source>
</evidence>
<dbReference type="PANTHER" id="PTHR22803">
    <property type="entry name" value="MANNOSE, PHOSPHOLIPASE, LECTIN RECEPTOR RELATED"/>
    <property type="match status" value="1"/>
</dbReference>
<dbReference type="InterPro" id="IPR001304">
    <property type="entry name" value="C-type_lectin-like"/>
</dbReference>
<dbReference type="Pfam" id="PF00059">
    <property type="entry name" value="Lectin_C"/>
    <property type="match status" value="1"/>
</dbReference>
<dbReference type="AlphaFoldDB" id="A0A7R9LZ77"/>
<dbReference type="SMART" id="SM00034">
    <property type="entry name" value="CLECT"/>
    <property type="match status" value="1"/>
</dbReference>
<dbReference type="Gene3D" id="3.10.100.10">
    <property type="entry name" value="Mannose-Binding Protein A, subunit A"/>
    <property type="match status" value="1"/>
</dbReference>
<keyword evidence="3" id="KW-1185">Reference proteome</keyword>
<evidence type="ECO:0000313" key="2">
    <source>
        <dbReference type="EMBL" id="CAD7650646.1"/>
    </source>
</evidence>
<protein>
    <recommendedName>
        <fullName evidence="1">C-type lectin domain-containing protein</fullName>
    </recommendedName>
</protein>
<evidence type="ECO:0000313" key="3">
    <source>
        <dbReference type="Proteomes" id="UP000728032"/>
    </source>
</evidence>
<gene>
    <name evidence="2" type="ORF">ONB1V03_LOCUS7917</name>
</gene>
<dbReference type="Proteomes" id="UP000728032">
    <property type="component" value="Unassembled WGS sequence"/>
</dbReference>
<proteinExistence type="predicted"/>
<dbReference type="OrthoDB" id="6480597at2759"/>
<organism evidence="2">
    <name type="scientific">Oppiella nova</name>
    <dbReference type="NCBI Taxonomy" id="334625"/>
    <lineage>
        <taxon>Eukaryota</taxon>
        <taxon>Metazoa</taxon>
        <taxon>Ecdysozoa</taxon>
        <taxon>Arthropoda</taxon>
        <taxon>Chelicerata</taxon>
        <taxon>Arachnida</taxon>
        <taxon>Acari</taxon>
        <taxon>Acariformes</taxon>
        <taxon>Sarcoptiformes</taxon>
        <taxon>Oribatida</taxon>
        <taxon>Brachypylina</taxon>
        <taxon>Oppioidea</taxon>
        <taxon>Oppiidae</taxon>
        <taxon>Oppiella</taxon>
    </lineage>
</organism>
<dbReference type="PROSITE" id="PS50041">
    <property type="entry name" value="C_TYPE_LECTIN_2"/>
    <property type="match status" value="1"/>
</dbReference>
<dbReference type="InterPro" id="IPR050111">
    <property type="entry name" value="C-type_lectin/snaclec_domain"/>
</dbReference>
<dbReference type="EMBL" id="OC919071">
    <property type="protein sequence ID" value="CAD7650646.1"/>
    <property type="molecule type" value="Genomic_DNA"/>
</dbReference>
<dbReference type="EMBL" id="CAJPVJ010004246">
    <property type="protein sequence ID" value="CAG2168427.1"/>
    <property type="molecule type" value="Genomic_DNA"/>
</dbReference>
<sequence length="212" mass="23372">MYEHGLRPKFRMCGTDHHCGSNHQVFNNHGQTVTNTITIPNGNSANRSSDTQCANTSNNGNYCGNNGQVININGGTFTNTITITNANYITRTCDTTCDCPSGWTKGVYNECLLIPDKTSNGTNYTTALKTCAQKYNAKLISIKNAAKHNFITHWFKNQTFDAYFWLDATRVLKADSSDSFIWSNGDRLTYTNWDSGLGGVEPNGVGLEVTNL</sequence>
<name>A0A7R9LZ77_9ACAR</name>
<dbReference type="InterPro" id="IPR016187">
    <property type="entry name" value="CTDL_fold"/>
</dbReference>
<dbReference type="InterPro" id="IPR016186">
    <property type="entry name" value="C-type_lectin-like/link_sf"/>
</dbReference>
<dbReference type="SUPFAM" id="SSF56436">
    <property type="entry name" value="C-type lectin-like"/>
    <property type="match status" value="1"/>
</dbReference>
<feature type="domain" description="C-type lectin" evidence="1">
    <location>
        <begin position="107"/>
        <end position="206"/>
    </location>
</feature>